<accession>A0ACB7YKZ5</accession>
<proteinExistence type="predicted"/>
<reference evidence="1 2" key="1">
    <citation type="journal article" date="2021" name="Hortic Res">
        <title>High-quality reference genome and annotation aids understanding of berry development for evergreen blueberry (Vaccinium darrowii).</title>
        <authorList>
            <person name="Yu J."/>
            <person name="Hulse-Kemp A.M."/>
            <person name="Babiker E."/>
            <person name="Staton M."/>
        </authorList>
    </citation>
    <scope>NUCLEOTIDE SEQUENCE [LARGE SCALE GENOMIC DNA]</scope>
    <source>
        <strain evidence="2">cv. NJ 8807/NJ 8810</strain>
        <tissue evidence="1">Young leaf</tissue>
    </source>
</reference>
<organism evidence="1 2">
    <name type="scientific">Vaccinium darrowii</name>
    <dbReference type="NCBI Taxonomy" id="229202"/>
    <lineage>
        <taxon>Eukaryota</taxon>
        <taxon>Viridiplantae</taxon>
        <taxon>Streptophyta</taxon>
        <taxon>Embryophyta</taxon>
        <taxon>Tracheophyta</taxon>
        <taxon>Spermatophyta</taxon>
        <taxon>Magnoliopsida</taxon>
        <taxon>eudicotyledons</taxon>
        <taxon>Gunneridae</taxon>
        <taxon>Pentapetalae</taxon>
        <taxon>asterids</taxon>
        <taxon>Ericales</taxon>
        <taxon>Ericaceae</taxon>
        <taxon>Vaccinioideae</taxon>
        <taxon>Vaccinieae</taxon>
        <taxon>Vaccinium</taxon>
    </lineage>
</organism>
<evidence type="ECO:0000313" key="1">
    <source>
        <dbReference type="EMBL" id="KAH7854063.1"/>
    </source>
</evidence>
<gene>
    <name evidence="1" type="ORF">Vadar_009649</name>
</gene>
<dbReference type="EMBL" id="CM037161">
    <property type="protein sequence ID" value="KAH7854063.1"/>
    <property type="molecule type" value="Genomic_DNA"/>
</dbReference>
<protein>
    <submittedName>
        <fullName evidence="1">Uncharacterized protein</fullName>
    </submittedName>
</protein>
<evidence type="ECO:0000313" key="2">
    <source>
        <dbReference type="Proteomes" id="UP000828048"/>
    </source>
</evidence>
<sequence length="364" mass="40728">MHTDQIPKRNQETRSILLVQLLAVGIIKLDLFLGLDWEASVASLSTSNAPSASDSEIDKLWYYWDSNENIRGPFCLLQLCKWSTTRYFPPDMRIRSGLPHHLRSVSSYQSPESVHSSGRSVKRALCLSLGLVGVCSSSSDYHGFLKSLSFSRINSRWKKGLIFDVKLAVVPRVCKSWGKVVTGPYCWQEIDIEEWSDLAEPDTIDRLLIVRSSGSVRKLCDSELQNDLMFSFIAEQLALGKKVLGLGIYDFGKESNGYSIRIPAIHGWIGGYIVKALPEHGSCRQEVSTELQTKVRNLRIALGDLHLKHKSLSTELQCHLDTDAKNKTELLHLRGRSISQKIACSTAYLGLSVGSDSCSFHKLK</sequence>
<dbReference type="Proteomes" id="UP000828048">
    <property type="component" value="Chromosome 11"/>
</dbReference>
<keyword evidence="2" id="KW-1185">Reference proteome</keyword>
<name>A0ACB7YKZ5_9ERIC</name>
<comment type="caution">
    <text evidence="1">The sequence shown here is derived from an EMBL/GenBank/DDBJ whole genome shotgun (WGS) entry which is preliminary data.</text>
</comment>